<dbReference type="PROSITE" id="PS51257">
    <property type="entry name" value="PROKAR_LIPOPROTEIN"/>
    <property type="match status" value="1"/>
</dbReference>
<comment type="caution">
    <text evidence="2">The sequence shown here is derived from an EMBL/GenBank/DDBJ whole genome shotgun (WGS) entry which is preliminary data.</text>
</comment>
<keyword evidence="1" id="KW-0732">Signal</keyword>
<dbReference type="EMBL" id="JAHXCT010000003">
    <property type="protein sequence ID" value="MBW4769059.1"/>
    <property type="molecule type" value="Genomic_DNA"/>
</dbReference>
<keyword evidence="3" id="KW-1185">Reference proteome</keyword>
<dbReference type="RefSeq" id="WP_219480509.1">
    <property type="nucleotide sequence ID" value="NZ_JAHXCT010000003.1"/>
</dbReference>
<organism evidence="2 3">
    <name type="scientific">Hoylesella nanceiensis</name>
    <dbReference type="NCBI Taxonomy" id="425941"/>
    <lineage>
        <taxon>Bacteria</taxon>
        <taxon>Pseudomonadati</taxon>
        <taxon>Bacteroidota</taxon>
        <taxon>Bacteroidia</taxon>
        <taxon>Bacteroidales</taxon>
        <taxon>Prevotellaceae</taxon>
        <taxon>Hoylesella</taxon>
    </lineage>
</organism>
<evidence type="ECO:0000313" key="2">
    <source>
        <dbReference type="EMBL" id="MBW4769059.1"/>
    </source>
</evidence>
<feature type="signal peptide" evidence="1">
    <location>
        <begin position="1"/>
        <end position="26"/>
    </location>
</feature>
<dbReference type="CDD" id="cd13120">
    <property type="entry name" value="BF2867_like_N"/>
    <property type="match status" value="1"/>
</dbReference>
<accession>A0ABS6YBY0</accession>
<proteinExistence type="predicted"/>
<feature type="chain" id="PRO_5046074824" evidence="1">
    <location>
        <begin position="27"/>
        <end position="931"/>
    </location>
</feature>
<sequence>MKKINFYPILSALFVGGMALSAVSCADNNLDEENNGGEQELAVKFNVSDAQDEPTTNSTSTTRGVTASGVALADLKGQTLEAQSADNLDVCLVETTVEGINPVQKPVATRANIINMSNFSDFSSAGLRGTAANSINTEWFHNAKTRPNGKLYNYYPWSWDQPNARFYAVYPEISKYNAMTISKATATASPTVEFQVKPNVQDQVDLMTACSGDVRYVTRGRAPQTNLKFRHALTAIRFAVGQNLSFDKTITKITLKNVLLKSKYVLSNKYDGTGAKWNHTGYSTRGDVSLAGLSYKTNEDPNSIVRNQNTYRTENDILKLNDGYTFYMIPQDLTGKVTAEVLFSDNSKITVPLTGAWKEGTTRTYKLSQKNSTWTYTLLTESPKAAAFNATATDKYKITSYREAPDGTKKAVAWKVIGYDANGDGNFSMTEKPSWLGNLKTEGNGGAAAEETTASLVPSAVVDLVAQRNKELKNAKALGSNGAPYNLSNSTGAATVENTANSYVISAPGVYMFPLVYGNAIKGGGTNASAYKGNVADFKANVNGTMKNVILQNLVDHNGNPISNPWIEKTHNGVNNGVNGVQIVWTDEANIVRSNAVSIHRDASGNAFVKFEVKQADIKSGNTVIAVKKGNTIVWSWHLWFAPKDALEKIAVTNKDGKVYNFTKETLGWKPITWTGTPYTSTREVKVKIEQTVGHTGQKEISYVTIKQRPTTSAIEGISTLYQWGRKDAFPGLSGNVAGVNRTPGDKIYLQAIIQNPGNFYITILNARRAIDGASYLTQYYNFYNLWSINNTKTGGQDNGNDDPVIKTIYDPSPVGFTVPGGNAFTGFTETGRNRATMNVDGTGVKSVFDANMGHHYWTNSNKEETIFFPAAGYMDNGNGALFWYKQYGDFWTALPADINNGCVMGIQHDFTYPRFVNVRTYGFSIRPAAE</sequence>
<evidence type="ECO:0000256" key="1">
    <source>
        <dbReference type="SAM" id="SignalP"/>
    </source>
</evidence>
<protein>
    <submittedName>
        <fullName evidence="2">Fimbrillin family protein</fullName>
    </submittedName>
</protein>
<evidence type="ECO:0000313" key="3">
    <source>
        <dbReference type="Proteomes" id="UP000788426"/>
    </source>
</evidence>
<reference evidence="2 3" key="1">
    <citation type="submission" date="2021-07" db="EMBL/GenBank/DDBJ databases">
        <title>Genomic diversity and antimicrobial resistance of Prevotella spp. isolated from chronic lung disease airways.</title>
        <authorList>
            <person name="Webb K.A."/>
            <person name="Olagoke O.S."/>
            <person name="Baird T."/>
            <person name="Neill J."/>
            <person name="Pham A."/>
            <person name="Wells T.J."/>
            <person name="Ramsay K.A."/>
            <person name="Bell S.C."/>
            <person name="Sarovich D.S."/>
            <person name="Price E.P."/>
        </authorList>
    </citation>
    <scope>NUCLEOTIDE SEQUENCE [LARGE SCALE GENOMIC DNA]</scope>
    <source>
        <strain evidence="2 3">SCHI0011.S.12</strain>
    </source>
</reference>
<name>A0ABS6YBY0_9BACT</name>
<gene>
    <name evidence="2" type="ORF">KZO38_04710</name>
</gene>
<dbReference type="Proteomes" id="UP000788426">
    <property type="component" value="Unassembled WGS sequence"/>
</dbReference>